<organism evidence="7 8">
    <name type="scientific">Ilex paraguariensis</name>
    <name type="common">yerba mate</name>
    <dbReference type="NCBI Taxonomy" id="185542"/>
    <lineage>
        <taxon>Eukaryota</taxon>
        <taxon>Viridiplantae</taxon>
        <taxon>Streptophyta</taxon>
        <taxon>Embryophyta</taxon>
        <taxon>Tracheophyta</taxon>
        <taxon>Spermatophyta</taxon>
        <taxon>Magnoliopsida</taxon>
        <taxon>eudicotyledons</taxon>
        <taxon>Gunneridae</taxon>
        <taxon>Pentapetalae</taxon>
        <taxon>asterids</taxon>
        <taxon>campanulids</taxon>
        <taxon>Aquifoliales</taxon>
        <taxon>Aquifoliaceae</taxon>
        <taxon>Ilex</taxon>
    </lineage>
</organism>
<evidence type="ECO:0000313" key="8">
    <source>
        <dbReference type="Proteomes" id="UP001642360"/>
    </source>
</evidence>
<evidence type="ECO:0000256" key="3">
    <source>
        <dbReference type="ARBA" id="ARBA00022989"/>
    </source>
</evidence>
<comment type="caution">
    <text evidence="7">The sequence shown here is derived from an EMBL/GenBank/DDBJ whole genome shotgun (WGS) entry which is preliminary data.</text>
</comment>
<comment type="subcellular location">
    <subcellularLocation>
        <location evidence="1">Membrane</location>
        <topology evidence="1">Multi-pass membrane protein</topology>
    </subcellularLocation>
</comment>
<evidence type="ECO:0000259" key="6">
    <source>
        <dbReference type="Pfam" id="PF00999"/>
    </source>
</evidence>
<accession>A0ABC8TSQ9</accession>
<evidence type="ECO:0000313" key="7">
    <source>
        <dbReference type="EMBL" id="CAK9170488.1"/>
    </source>
</evidence>
<dbReference type="InterPro" id="IPR038770">
    <property type="entry name" value="Na+/solute_symporter_sf"/>
</dbReference>
<dbReference type="InterPro" id="IPR006153">
    <property type="entry name" value="Cation/H_exchanger_TM"/>
</dbReference>
<evidence type="ECO:0000256" key="1">
    <source>
        <dbReference type="ARBA" id="ARBA00004141"/>
    </source>
</evidence>
<sequence length="299" mass="32296">MGEGCKVFVMVEGAMVFMVGFQAIAEALGLAAVKAIVSITAIIAGGRLLFRTSYYGNCSIASDKADQEFQFLLKDFYFGQFTSKLQRIKMRKYSLQIHFLVILRTSVLTARAGLSMALGAFLVGLLLAETEFSLQVESDIAPYHGLLLGVFFMTVGMSIDPKLLISNFPVMMGTLGLLICGKALLVALVGRIFGISIISAIRVGGLLAPGGEFAFLAFGDAVNQGIMSSHLSSLLFLVVGISMAITPWLAAGGQLIASHVEQHDVRSLLPAESEVKYLTYVLITDMWSKHLYHSLQNVV</sequence>
<keyword evidence="4 5" id="KW-0472">Membrane</keyword>
<proteinExistence type="predicted"/>
<dbReference type="GO" id="GO:0016020">
    <property type="term" value="C:membrane"/>
    <property type="evidence" value="ECO:0007669"/>
    <property type="project" value="UniProtKB-SubCell"/>
</dbReference>
<feature type="transmembrane region" description="Helical" evidence="5">
    <location>
        <begin position="7"/>
        <end position="25"/>
    </location>
</feature>
<dbReference type="EMBL" id="CAUOFW020005503">
    <property type="protein sequence ID" value="CAK9170488.1"/>
    <property type="molecule type" value="Genomic_DNA"/>
</dbReference>
<dbReference type="PANTHER" id="PTHR46157:SF2">
    <property type="entry name" value="K(+) EFFLUX ANTIPORTER 1, CHLOROPLASTIC-RELATED"/>
    <property type="match status" value="1"/>
</dbReference>
<keyword evidence="2 5" id="KW-0812">Transmembrane</keyword>
<evidence type="ECO:0000256" key="5">
    <source>
        <dbReference type="SAM" id="Phobius"/>
    </source>
</evidence>
<dbReference type="PANTHER" id="PTHR46157">
    <property type="entry name" value="K(+) EFFLUX ANTIPORTER 3, CHLOROPLASTIC"/>
    <property type="match status" value="1"/>
</dbReference>
<gene>
    <name evidence="7" type="ORF">ILEXP_LOCUS39983</name>
</gene>
<dbReference type="Proteomes" id="UP001642360">
    <property type="component" value="Unassembled WGS sequence"/>
</dbReference>
<reference evidence="7 8" key="1">
    <citation type="submission" date="2024-02" db="EMBL/GenBank/DDBJ databases">
        <authorList>
            <person name="Vignale AGUSTIN F."/>
            <person name="Sosa J E."/>
            <person name="Modenutti C."/>
        </authorList>
    </citation>
    <scope>NUCLEOTIDE SEQUENCE [LARGE SCALE GENOMIC DNA]</scope>
</reference>
<protein>
    <recommendedName>
        <fullName evidence="6">Cation/H+ exchanger transmembrane domain-containing protein</fullName>
    </recommendedName>
</protein>
<feature type="transmembrane region" description="Helical" evidence="5">
    <location>
        <begin position="231"/>
        <end position="250"/>
    </location>
</feature>
<evidence type="ECO:0000256" key="2">
    <source>
        <dbReference type="ARBA" id="ARBA00022692"/>
    </source>
</evidence>
<feature type="transmembrane region" description="Helical" evidence="5">
    <location>
        <begin position="171"/>
        <end position="193"/>
    </location>
</feature>
<dbReference type="AlphaFoldDB" id="A0ABC8TSQ9"/>
<dbReference type="Gene3D" id="1.20.1530.20">
    <property type="match status" value="1"/>
</dbReference>
<name>A0ABC8TSQ9_9AQUA</name>
<feature type="transmembrane region" description="Helical" evidence="5">
    <location>
        <begin position="31"/>
        <end position="50"/>
    </location>
</feature>
<dbReference type="Pfam" id="PF00999">
    <property type="entry name" value="Na_H_Exchanger"/>
    <property type="match status" value="1"/>
</dbReference>
<keyword evidence="3 5" id="KW-1133">Transmembrane helix</keyword>
<feature type="transmembrane region" description="Helical" evidence="5">
    <location>
        <begin position="199"/>
        <end position="219"/>
    </location>
</feature>
<feature type="domain" description="Cation/H+ exchanger transmembrane" evidence="6">
    <location>
        <begin position="78"/>
        <end position="249"/>
    </location>
</feature>
<keyword evidence="8" id="KW-1185">Reference proteome</keyword>
<feature type="transmembrane region" description="Helical" evidence="5">
    <location>
        <begin position="97"/>
        <end position="128"/>
    </location>
</feature>
<evidence type="ECO:0000256" key="4">
    <source>
        <dbReference type="ARBA" id="ARBA00023136"/>
    </source>
</evidence>